<evidence type="ECO:0000313" key="3">
    <source>
        <dbReference type="Proteomes" id="UP000245207"/>
    </source>
</evidence>
<feature type="domain" description="Peptidase S9A N-terminal" evidence="1">
    <location>
        <begin position="128"/>
        <end position="279"/>
    </location>
</feature>
<dbReference type="AlphaFoldDB" id="A0A2U1NXE6"/>
<dbReference type="Pfam" id="PF02897">
    <property type="entry name" value="Peptidase_S9_N"/>
    <property type="match status" value="1"/>
</dbReference>
<dbReference type="InterPro" id="IPR051167">
    <property type="entry name" value="Prolyl_oligopep/macrocyclase"/>
</dbReference>
<dbReference type="GO" id="GO:0004252">
    <property type="term" value="F:serine-type endopeptidase activity"/>
    <property type="evidence" value="ECO:0007669"/>
    <property type="project" value="InterPro"/>
</dbReference>
<organism evidence="2 3">
    <name type="scientific">Artemisia annua</name>
    <name type="common">Sweet wormwood</name>
    <dbReference type="NCBI Taxonomy" id="35608"/>
    <lineage>
        <taxon>Eukaryota</taxon>
        <taxon>Viridiplantae</taxon>
        <taxon>Streptophyta</taxon>
        <taxon>Embryophyta</taxon>
        <taxon>Tracheophyta</taxon>
        <taxon>Spermatophyta</taxon>
        <taxon>Magnoliopsida</taxon>
        <taxon>eudicotyledons</taxon>
        <taxon>Gunneridae</taxon>
        <taxon>Pentapetalae</taxon>
        <taxon>asterids</taxon>
        <taxon>campanulids</taxon>
        <taxon>Asterales</taxon>
        <taxon>Asteraceae</taxon>
        <taxon>Asteroideae</taxon>
        <taxon>Anthemideae</taxon>
        <taxon>Artemisiinae</taxon>
        <taxon>Artemisia</taxon>
    </lineage>
</organism>
<dbReference type="PANTHER" id="PTHR42881:SF2">
    <property type="entry name" value="PROLYL ENDOPEPTIDASE"/>
    <property type="match status" value="1"/>
</dbReference>
<reference evidence="2 3" key="1">
    <citation type="journal article" date="2018" name="Mol. Plant">
        <title>The genome of Artemisia annua provides insight into the evolution of Asteraceae family and artemisinin biosynthesis.</title>
        <authorList>
            <person name="Shen Q."/>
            <person name="Zhang L."/>
            <person name="Liao Z."/>
            <person name="Wang S."/>
            <person name="Yan T."/>
            <person name="Shi P."/>
            <person name="Liu M."/>
            <person name="Fu X."/>
            <person name="Pan Q."/>
            <person name="Wang Y."/>
            <person name="Lv Z."/>
            <person name="Lu X."/>
            <person name="Zhang F."/>
            <person name="Jiang W."/>
            <person name="Ma Y."/>
            <person name="Chen M."/>
            <person name="Hao X."/>
            <person name="Li L."/>
            <person name="Tang Y."/>
            <person name="Lv G."/>
            <person name="Zhou Y."/>
            <person name="Sun X."/>
            <person name="Brodelius P.E."/>
            <person name="Rose J.K.C."/>
            <person name="Tang K."/>
        </authorList>
    </citation>
    <scope>NUCLEOTIDE SEQUENCE [LARGE SCALE GENOMIC DNA]</scope>
    <source>
        <strain evidence="3">cv. Huhao1</strain>
        <tissue evidence="2">Leaf</tissue>
    </source>
</reference>
<dbReference type="Gene3D" id="2.130.10.120">
    <property type="entry name" value="Prolyl oligopeptidase, N-terminal domain"/>
    <property type="match status" value="1"/>
</dbReference>
<evidence type="ECO:0000259" key="1">
    <source>
        <dbReference type="Pfam" id="PF02897"/>
    </source>
</evidence>
<dbReference type="OrthoDB" id="248387at2759"/>
<dbReference type="EMBL" id="PKPP01002023">
    <property type="protein sequence ID" value="PWA78185.1"/>
    <property type="molecule type" value="Genomic_DNA"/>
</dbReference>
<dbReference type="InterPro" id="IPR023302">
    <property type="entry name" value="Pept_S9A_N"/>
</dbReference>
<sequence length="358" mass="40495">MQQLKSTKNIATISYSVDGLASSLYPKIGGGAHRLILLLHVIIITVTPHHHIYFDRKRCNCGMDYFTLGGFEAWALLGDSGESKETVFVRSRNNLIGSFIELEDPDSEEVKDFVKKKVELTESVLKKCETREADKYFYFHNSGLQPQKVMYMQDSLDGKAEVLLDPNGLSEDGTVALRTYVVSEDAKYLAYALSSSGSDRVTVKVMRIDDKKVEPDTLSWVKFSGISWTNDSKGFFYSRYPAPKQGDILDSGTETNVNLDHQLYYHFLGTDQSEDILCCMQLQLKVKLGNYLEPIFVTSWTNFCPGIETRIAATTELITINFLHNTKSMDNQIKHLVYLMEIAMLNLPKGQERDGMVD</sequence>
<comment type="caution">
    <text evidence="2">The sequence shown here is derived from an EMBL/GenBank/DDBJ whole genome shotgun (WGS) entry which is preliminary data.</text>
</comment>
<proteinExistence type="predicted"/>
<dbReference type="SUPFAM" id="SSF50993">
    <property type="entry name" value="Peptidase/esterase 'gauge' domain"/>
    <property type="match status" value="1"/>
</dbReference>
<evidence type="ECO:0000313" key="2">
    <source>
        <dbReference type="EMBL" id="PWA78185.1"/>
    </source>
</evidence>
<dbReference type="GO" id="GO:0070012">
    <property type="term" value="F:oligopeptidase activity"/>
    <property type="evidence" value="ECO:0007669"/>
    <property type="project" value="TreeGrafter"/>
</dbReference>
<dbReference type="GO" id="GO:0005829">
    <property type="term" value="C:cytosol"/>
    <property type="evidence" value="ECO:0007669"/>
    <property type="project" value="TreeGrafter"/>
</dbReference>
<dbReference type="PANTHER" id="PTHR42881">
    <property type="entry name" value="PROLYL ENDOPEPTIDASE"/>
    <property type="match status" value="1"/>
</dbReference>
<accession>A0A2U1NXE6</accession>
<gene>
    <name evidence="2" type="ORF">CTI12_AA216500</name>
</gene>
<keyword evidence="3" id="KW-1185">Reference proteome</keyword>
<name>A0A2U1NXE6_ARTAN</name>
<protein>
    <submittedName>
        <fullName evidence="2">Prolyl oligopeptidase family protein</fullName>
    </submittedName>
</protein>
<dbReference type="Proteomes" id="UP000245207">
    <property type="component" value="Unassembled WGS sequence"/>
</dbReference>